<evidence type="ECO:0000313" key="2">
    <source>
        <dbReference type="Proteomes" id="UP001376459"/>
    </source>
</evidence>
<organism evidence="1 2">
    <name type="scientific">Streptomyces machairae</name>
    <dbReference type="NCBI Taxonomy" id="3134109"/>
    <lineage>
        <taxon>Bacteria</taxon>
        <taxon>Bacillati</taxon>
        <taxon>Actinomycetota</taxon>
        <taxon>Actinomycetes</taxon>
        <taxon>Kitasatosporales</taxon>
        <taxon>Streptomycetaceae</taxon>
        <taxon>Streptomyces</taxon>
    </lineage>
</organism>
<gene>
    <name evidence="1" type="ORF">WKI71_44465</name>
</gene>
<comment type="caution">
    <text evidence="1">The sequence shown here is derived from an EMBL/GenBank/DDBJ whole genome shotgun (WGS) entry which is preliminary data.</text>
</comment>
<dbReference type="Proteomes" id="UP001376459">
    <property type="component" value="Unassembled WGS sequence"/>
</dbReference>
<accession>A0ABU8UVD6</accession>
<reference evidence="1 2" key="1">
    <citation type="submission" date="2024-03" db="EMBL/GenBank/DDBJ databases">
        <title>Novel Streptomyces species of biotechnological and ecological value are a feature of Machair soil.</title>
        <authorList>
            <person name="Prole J.R."/>
            <person name="Goodfellow M."/>
            <person name="Allenby N."/>
            <person name="Ward A.C."/>
        </authorList>
    </citation>
    <scope>NUCLEOTIDE SEQUENCE [LARGE SCALE GENOMIC DNA]</scope>
    <source>
        <strain evidence="1 2">MS1.AVA.1</strain>
    </source>
</reference>
<sequence>MFGVNVTTSGFGVLGQVNGDNAVGVAGLGSTGTGIAGTSTSGTGVKAASPEGVALRAEGATGVVASSPGGVALRAEGATGVVASSPGGVALRAEGATGIVASSPGGVALRAEGDTGIVASGTRIAGHFTGDVGIGTDSPGAALEIDRGASDDVGLQLRSTGSGWGSGLRLSNGVDGDCVFGTFAGDDGAWHFTDVLADSDRMVIDSDGMIGLGTDAPREQLHVEGSIHSSGQLAGLSFMDRKVGDFVANPGDTGSRWVWYAFEGGARLWSGTDRLSVHPGQGGGLDVNRRMRIRQGHDGSAGVWLNQGEAGDRAFVGMLDDNTVGFFGAGRIAWGLRMDVDNGQTRILGNLDVSKRMRVGQSGDPSAGIWFNQDGTGDRAFVGMSGDDNVGFFGIGIGWGMQMDVHTGVTTFVGRLDKLGGGFKIDHPLDPAAKYLSHSFVESPGMTNLYDGTVVTDDNGDATVVLPDYFEALNRDYRYQLTPVGEPAMAAVTGEIRDNSFTIRTDKPGIRVCWQVTGVRQDAWARAHPIIPEVEKPGAERDRYLCPEVHGQPADRSVFAPVTAAG</sequence>
<protein>
    <submittedName>
        <fullName evidence="1">Uncharacterized protein</fullName>
    </submittedName>
</protein>
<name>A0ABU8UVD6_9ACTN</name>
<proteinExistence type="predicted"/>
<dbReference type="EMBL" id="JBBKAK010000001">
    <property type="protein sequence ID" value="MEJ8672873.1"/>
    <property type="molecule type" value="Genomic_DNA"/>
</dbReference>
<evidence type="ECO:0000313" key="1">
    <source>
        <dbReference type="EMBL" id="MEJ8672873.1"/>
    </source>
</evidence>
<keyword evidence="2" id="KW-1185">Reference proteome</keyword>